<feature type="compositionally biased region" description="Basic and acidic residues" evidence="6">
    <location>
        <begin position="103"/>
        <end position="113"/>
    </location>
</feature>
<keyword evidence="4 7" id="KW-1133">Transmembrane helix</keyword>
<organism evidence="9 10">
    <name type="scientific">Mycetocola reblochoni REB411</name>
    <dbReference type="NCBI Taxonomy" id="1255698"/>
    <lineage>
        <taxon>Bacteria</taxon>
        <taxon>Bacillati</taxon>
        <taxon>Actinomycetota</taxon>
        <taxon>Actinomycetes</taxon>
        <taxon>Micrococcales</taxon>
        <taxon>Microbacteriaceae</taxon>
        <taxon>Mycetocola</taxon>
    </lineage>
</organism>
<dbReference type="GO" id="GO:0005886">
    <property type="term" value="C:plasma membrane"/>
    <property type="evidence" value="ECO:0007669"/>
    <property type="project" value="UniProtKB-SubCell"/>
</dbReference>
<dbReference type="InterPro" id="IPR027379">
    <property type="entry name" value="CLS_N"/>
</dbReference>
<evidence type="ECO:0000259" key="8">
    <source>
        <dbReference type="Pfam" id="PF13396"/>
    </source>
</evidence>
<dbReference type="EMBL" id="FUKR01000022">
    <property type="protein sequence ID" value="SJN24479.1"/>
    <property type="molecule type" value="Genomic_DNA"/>
</dbReference>
<feature type="transmembrane region" description="Helical" evidence="7">
    <location>
        <begin position="39"/>
        <end position="57"/>
    </location>
</feature>
<reference evidence="10" key="1">
    <citation type="submission" date="2017-02" db="EMBL/GenBank/DDBJ databases">
        <authorList>
            <person name="Dridi B."/>
        </authorList>
    </citation>
    <scope>NUCLEOTIDE SEQUENCE [LARGE SCALE GENOMIC DNA]</scope>
    <source>
        <strain evidence="10">EB411</strain>
    </source>
</reference>
<evidence type="ECO:0000256" key="2">
    <source>
        <dbReference type="ARBA" id="ARBA00022475"/>
    </source>
</evidence>
<evidence type="ECO:0000256" key="7">
    <source>
        <dbReference type="SAM" id="Phobius"/>
    </source>
</evidence>
<keyword evidence="3 7" id="KW-0812">Transmembrane</keyword>
<dbReference type="Proteomes" id="UP000196778">
    <property type="component" value="Unassembled WGS sequence"/>
</dbReference>
<protein>
    <submittedName>
        <fullName evidence="9">Membrane protein</fullName>
    </submittedName>
</protein>
<evidence type="ECO:0000256" key="5">
    <source>
        <dbReference type="ARBA" id="ARBA00023136"/>
    </source>
</evidence>
<proteinExistence type="predicted"/>
<sequence>MLRLLLIAIPILVVVTIYAVVDCAMIAKGRIRGLSRPAWIVLILILPLIGLVLWFVIGRGPAGPVVRPASPDDDPLFLSDLDRADQDERIRELEEQLLAIDEEERRDATRRQDPSGGPDAAGRAPSSDGAADAADATPGEGVPEPNDDVEDPSADRRSGPERDDDGTGSARG</sequence>
<gene>
    <name evidence="9" type="ORF">FM119_04255</name>
</gene>
<feature type="compositionally biased region" description="Low complexity" evidence="6">
    <location>
        <begin position="120"/>
        <end position="136"/>
    </location>
</feature>
<evidence type="ECO:0000313" key="10">
    <source>
        <dbReference type="Proteomes" id="UP000196778"/>
    </source>
</evidence>
<feature type="region of interest" description="Disordered" evidence="6">
    <location>
        <begin position="96"/>
        <end position="172"/>
    </location>
</feature>
<keyword evidence="10" id="KW-1185">Reference proteome</keyword>
<keyword evidence="2" id="KW-1003">Cell membrane</keyword>
<evidence type="ECO:0000256" key="3">
    <source>
        <dbReference type="ARBA" id="ARBA00022692"/>
    </source>
</evidence>
<evidence type="ECO:0000313" key="9">
    <source>
        <dbReference type="EMBL" id="SJN24479.1"/>
    </source>
</evidence>
<dbReference type="OrthoDB" id="3298527at2"/>
<feature type="transmembrane region" description="Helical" evidence="7">
    <location>
        <begin position="6"/>
        <end position="27"/>
    </location>
</feature>
<evidence type="ECO:0000256" key="6">
    <source>
        <dbReference type="SAM" id="MobiDB-lite"/>
    </source>
</evidence>
<comment type="subcellular location">
    <subcellularLocation>
        <location evidence="1">Cell membrane</location>
        <topology evidence="1">Multi-pass membrane protein</topology>
    </subcellularLocation>
</comment>
<dbReference type="AlphaFoldDB" id="A0A1R4IXQ2"/>
<dbReference type="RefSeq" id="WP_087136426.1">
    <property type="nucleotide sequence ID" value="NZ_FUKR01000022.1"/>
</dbReference>
<evidence type="ECO:0000256" key="1">
    <source>
        <dbReference type="ARBA" id="ARBA00004651"/>
    </source>
</evidence>
<feature type="domain" description="Cardiolipin synthase N-terminal" evidence="8">
    <location>
        <begin position="14"/>
        <end position="59"/>
    </location>
</feature>
<name>A0A1R4IXQ2_9MICO</name>
<evidence type="ECO:0000256" key="4">
    <source>
        <dbReference type="ARBA" id="ARBA00022989"/>
    </source>
</evidence>
<keyword evidence="5 7" id="KW-0472">Membrane</keyword>
<accession>A0A1R4IXQ2</accession>
<dbReference type="Pfam" id="PF13396">
    <property type="entry name" value="PLDc_N"/>
    <property type="match status" value="1"/>
</dbReference>